<protein>
    <submittedName>
        <fullName evidence="13">Olfactory receptor 7G1</fullName>
    </submittedName>
</protein>
<keyword evidence="8 11" id="KW-0472">Membrane</keyword>
<gene>
    <name evidence="13" type="ORF">H920_12990</name>
</gene>
<dbReference type="FunFam" id="1.20.1070.10:FF:000009">
    <property type="entry name" value="Olfactory receptor"/>
    <property type="match status" value="1"/>
</dbReference>
<dbReference type="eggNOG" id="ENOG502T9M6">
    <property type="taxonomic scope" value="Eukaryota"/>
</dbReference>
<evidence type="ECO:0000256" key="4">
    <source>
        <dbReference type="ARBA" id="ARBA00022692"/>
    </source>
</evidence>
<feature type="transmembrane region" description="Helical" evidence="11">
    <location>
        <begin position="76"/>
        <end position="94"/>
    </location>
</feature>
<keyword evidence="2" id="KW-1003">Cell membrane</keyword>
<dbReference type="OMA" id="DICSRTS"/>
<keyword evidence="9 13" id="KW-0675">Receptor</keyword>
<dbReference type="PROSITE" id="PS50262">
    <property type="entry name" value="G_PROTEIN_RECEP_F1_2"/>
    <property type="match status" value="1"/>
</dbReference>
<keyword evidence="3" id="KW-0716">Sensory transduction</keyword>
<feature type="transmembrane region" description="Helical" evidence="11">
    <location>
        <begin position="220"/>
        <end position="243"/>
    </location>
</feature>
<proteinExistence type="predicted"/>
<accession>A0A091D3M0</accession>
<keyword evidence="4 11" id="KW-0812">Transmembrane</keyword>
<dbReference type="EMBL" id="KN123348">
    <property type="protein sequence ID" value="KFO25617.1"/>
    <property type="molecule type" value="Genomic_DNA"/>
</dbReference>
<dbReference type="GO" id="GO:0005886">
    <property type="term" value="C:plasma membrane"/>
    <property type="evidence" value="ECO:0007669"/>
    <property type="project" value="UniProtKB-SubCell"/>
</dbReference>
<organism evidence="13 14">
    <name type="scientific">Fukomys damarensis</name>
    <name type="common">Damaraland mole rat</name>
    <name type="synonym">Cryptomys damarensis</name>
    <dbReference type="NCBI Taxonomy" id="885580"/>
    <lineage>
        <taxon>Eukaryota</taxon>
        <taxon>Metazoa</taxon>
        <taxon>Chordata</taxon>
        <taxon>Craniata</taxon>
        <taxon>Vertebrata</taxon>
        <taxon>Euteleostomi</taxon>
        <taxon>Mammalia</taxon>
        <taxon>Eutheria</taxon>
        <taxon>Euarchontoglires</taxon>
        <taxon>Glires</taxon>
        <taxon>Rodentia</taxon>
        <taxon>Hystricomorpha</taxon>
        <taxon>Bathyergidae</taxon>
        <taxon>Fukomys</taxon>
    </lineage>
</organism>
<keyword evidence="14" id="KW-1185">Reference proteome</keyword>
<keyword evidence="5" id="KW-0552">Olfaction</keyword>
<evidence type="ECO:0000256" key="5">
    <source>
        <dbReference type="ARBA" id="ARBA00022725"/>
    </source>
</evidence>
<dbReference type="Proteomes" id="UP000028990">
    <property type="component" value="Unassembled WGS sequence"/>
</dbReference>
<evidence type="ECO:0000256" key="11">
    <source>
        <dbReference type="SAM" id="Phobius"/>
    </source>
</evidence>
<comment type="subcellular location">
    <subcellularLocation>
        <location evidence="1">Cell membrane</location>
        <topology evidence="1">Multi-pass membrane protein</topology>
    </subcellularLocation>
</comment>
<feature type="transmembrane region" description="Helical" evidence="11">
    <location>
        <begin position="114"/>
        <end position="135"/>
    </location>
</feature>
<evidence type="ECO:0000256" key="8">
    <source>
        <dbReference type="ARBA" id="ARBA00023136"/>
    </source>
</evidence>
<dbReference type="InterPro" id="IPR017452">
    <property type="entry name" value="GPCR_Rhodpsn_7TM"/>
</dbReference>
<dbReference type="Gene3D" id="1.20.1070.10">
    <property type="entry name" value="Rhodopsin 7-helix transmembrane proteins"/>
    <property type="match status" value="1"/>
</dbReference>
<dbReference type="CDD" id="cd15234">
    <property type="entry name" value="7tmA_OR7-like"/>
    <property type="match status" value="1"/>
</dbReference>
<evidence type="ECO:0000259" key="12">
    <source>
        <dbReference type="PROSITE" id="PS50262"/>
    </source>
</evidence>
<feature type="transmembrane region" description="Helical" evidence="11">
    <location>
        <begin position="180"/>
        <end position="199"/>
    </location>
</feature>
<evidence type="ECO:0000313" key="13">
    <source>
        <dbReference type="EMBL" id="KFO25617.1"/>
    </source>
</evidence>
<feature type="transmembrane region" description="Helical" evidence="11">
    <location>
        <begin position="255"/>
        <end position="275"/>
    </location>
</feature>
<reference evidence="13 14" key="1">
    <citation type="submission" date="2013-11" db="EMBL/GenBank/DDBJ databases">
        <title>The Damaraland mole rat (Fukomys damarensis) genome and evolution of African mole rats.</title>
        <authorList>
            <person name="Gladyshev V.N."/>
            <person name="Fang X."/>
        </authorList>
    </citation>
    <scope>NUCLEOTIDE SEQUENCE [LARGE SCALE GENOMIC DNA]</scope>
    <source>
        <tissue evidence="13">Liver</tissue>
    </source>
</reference>
<evidence type="ECO:0000256" key="1">
    <source>
        <dbReference type="ARBA" id="ARBA00004651"/>
    </source>
</evidence>
<dbReference type="GO" id="GO:0004930">
    <property type="term" value="F:G protein-coupled receptor activity"/>
    <property type="evidence" value="ECO:0007669"/>
    <property type="project" value="UniProtKB-KW"/>
</dbReference>
<keyword evidence="7" id="KW-0297">G-protein coupled receptor</keyword>
<dbReference type="Pfam" id="PF13853">
    <property type="entry name" value="7tm_4"/>
    <property type="match status" value="1"/>
</dbReference>
<dbReference type="InterPro" id="IPR000276">
    <property type="entry name" value="GPCR_Rhodpsn"/>
</dbReference>
<name>A0A091D3M0_FUKDA</name>
<evidence type="ECO:0000256" key="9">
    <source>
        <dbReference type="ARBA" id="ARBA00023170"/>
    </source>
</evidence>
<dbReference type="PRINTS" id="PR00245">
    <property type="entry name" value="OLFACTORYR"/>
</dbReference>
<dbReference type="SUPFAM" id="SSF81321">
    <property type="entry name" value="Family A G protein-coupled receptor-like"/>
    <property type="match status" value="1"/>
</dbReference>
<evidence type="ECO:0000256" key="7">
    <source>
        <dbReference type="ARBA" id="ARBA00023040"/>
    </source>
</evidence>
<dbReference type="AlphaFoldDB" id="A0A091D3M0"/>
<feature type="domain" description="G-protein coupled receptors family 1 profile" evidence="12">
    <location>
        <begin position="25"/>
        <end position="273"/>
    </location>
</feature>
<evidence type="ECO:0000256" key="2">
    <source>
        <dbReference type="ARBA" id="ARBA00022475"/>
    </source>
</evidence>
<evidence type="ECO:0000256" key="3">
    <source>
        <dbReference type="ARBA" id="ARBA00022606"/>
    </source>
</evidence>
<evidence type="ECO:0000313" key="14">
    <source>
        <dbReference type="Proteomes" id="UP000028990"/>
    </source>
</evidence>
<evidence type="ECO:0000256" key="10">
    <source>
        <dbReference type="ARBA" id="ARBA00023224"/>
    </source>
</evidence>
<dbReference type="InterPro" id="IPR000725">
    <property type="entry name" value="Olfact_rcpt"/>
</dbReference>
<keyword evidence="6 11" id="KW-1133">Transmembrane helix</keyword>
<sequence length="298" mass="33187">MTHDPELQPLIFCLFLSIYLITILGNLLIILAERADFSLHIPMFFFLSNLSLNDICLSSTTIPKLLVNIQTQDQKIIYTGCLSQVSFVLIFGGMENCLLAVMAYDQYDAICQPLRYQVILSSDFCVLLLVLSLLISTVHDLLHTVMALRLSFCTNVEIPHFCELAQLINLACSDTFINTLLVYSAANIFFGVPIAGIIFSYTKIVSSVFRMHSVGGRDKAFSTCGSHLSVVFLFYGAGFGVQLSPTVVDSSTKNAVASVMYIVIPQMMNPFIYSLRNREMKIALRHLISGKPFLFLCS</sequence>
<dbReference type="PANTHER" id="PTHR48001">
    <property type="entry name" value="OLFACTORY RECEPTOR"/>
    <property type="match status" value="1"/>
</dbReference>
<dbReference type="PRINTS" id="PR00237">
    <property type="entry name" value="GPCRRHODOPSN"/>
</dbReference>
<evidence type="ECO:0000256" key="6">
    <source>
        <dbReference type="ARBA" id="ARBA00022989"/>
    </source>
</evidence>
<dbReference type="GO" id="GO:0004984">
    <property type="term" value="F:olfactory receptor activity"/>
    <property type="evidence" value="ECO:0007669"/>
    <property type="project" value="InterPro"/>
</dbReference>
<keyword evidence="10" id="KW-0807">Transducer</keyword>
<feature type="transmembrane region" description="Helical" evidence="11">
    <location>
        <begin position="12"/>
        <end position="31"/>
    </location>
</feature>